<keyword evidence="3" id="KW-1185">Reference proteome</keyword>
<feature type="signal peptide" evidence="1">
    <location>
        <begin position="1"/>
        <end position="18"/>
    </location>
</feature>
<name>A0A9W9FZ49_9EURO</name>
<evidence type="ECO:0000256" key="1">
    <source>
        <dbReference type="SAM" id="SignalP"/>
    </source>
</evidence>
<dbReference type="Proteomes" id="UP001149165">
    <property type="component" value="Unassembled WGS sequence"/>
</dbReference>
<accession>A0A9W9FZ49</accession>
<sequence length="389" mass="38039">MKFSIPTIMAALAIGAIAAPMTSDPLAGVTGAVTGLTGDLTKGIKRSDPLSGLTGTVTGLTGDLTKGIKRSDPLSGLGSLSGLTGALGDLTKLTDLQGLDGIADVLKLGDVTKELSLEKLPVVSSLGDLTKVFGGSSSGSDSSPAVQNGHLVQNLGPELNNVLTITGTDLQPLLLQLSPEVTALVSSLGLGALGVPLGSIVASASSLGDLVTGLGPHVDGLVTVVGADVGALLISLSPEVAGLVSGLGLPTVGVPVGTILATTGSSLKKRGELLKDLAPEVEQILTITGPNAKNLLVKLSPSVASLVSGLGLPGVGVPAGKIVKTAGNAGDLVKDIAPGVKNLLIVTHSDTQALLVELSPEVAELVSGLGLAATGASVGAVVATVAANI</sequence>
<evidence type="ECO:0000313" key="2">
    <source>
        <dbReference type="EMBL" id="KAJ5109086.1"/>
    </source>
</evidence>
<reference evidence="2" key="1">
    <citation type="submission" date="2022-11" db="EMBL/GenBank/DDBJ databases">
        <authorList>
            <person name="Petersen C."/>
        </authorList>
    </citation>
    <scope>NUCLEOTIDE SEQUENCE</scope>
    <source>
        <strain evidence="2">IBT 30069</strain>
    </source>
</reference>
<gene>
    <name evidence="2" type="ORF">N7456_005761</name>
</gene>
<protein>
    <submittedName>
        <fullName evidence="2">Uncharacterized protein</fullName>
    </submittedName>
</protein>
<reference evidence="2" key="2">
    <citation type="journal article" date="2023" name="IMA Fungus">
        <title>Comparative genomic study of the Penicillium genus elucidates a diverse pangenome and 15 lateral gene transfer events.</title>
        <authorList>
            <person name="Petersen C."/>
            <person name="Sorensen T."/>
            <person name="Nielsen M.R."/>
            <person name="Sondergaard T.E."/>
            <person name="Sorensen J.L."/>
            <person name="Fitzpatrick D.A."/>
            <person name="Frisvad J.C."/>
            <person name="Nielsen K.L."/>
        </authorList>
    </citation>
    <scope>NUCLEOTIDE SEQUENCE</scope>
    <source>
        <strain evidence="2">IBT 30069</strain>
    </source>
</reference>
<feature type="chain" id="PRO_5040884174" evidence="1">
    <location>
        <begin position="19"/>
        <end position="389"/>
    </location>
</feature>
<proteinExistence type="predicted"/>
<dbReference type="OrthoDB" id="3798541at2759"/>
<dbReference type="EMBL" id="JAPQKH010000003">
    <property type="protein sequence ID" value="KAJ5109086.1"/>
    <property type="molecule type" value="Genomic_DNA"/>
</dbReference>
<comment type="caution">
    <text evidence="2">The sequence shown here is derived from an EMBL/GenBank/DDBJ whole genome shotgun (WGS) entry which is preliminary data.</text>
</comment>
<dbReference type="AlphaFoldDB" id="A0A9W9FZ49"/>
<keyword evidence="1" id="KW-0732">Signal</keyword>
<evidence type="ECO:0000313" key="3">
    <source>
        <dbReference type="Proteomes" id="UP001149165"/>
    </source>
</evidence>
<organism evidence="2 3">
    <name type="scientific">Penicillium angulare</name>
    <dbReference type="NCBI Taxonomy" id="116970"/>
    <lineage>
        <taxon>Eukaryota</taxon>
        <taxon>Fungi</taxon>
        <taxon>Dikarya</taxon>
        <taxon>Ascomycota</taxon>
        <taxon>Pezizomycotina</taxon>
        <taxon>Eurotiomycetes</taxon>
        <taxon>Eurotiomycetidae</taxon>
        <taxon>Eurotiales</taxon>
        <taxon>Aspergillaceae</taxon>
        <taxon>Penicillium</taxon>
    </lineage>
</organism>